<dbReference type="Proteomes" id="UP001604336">
    <property type="component" value="Unassembled WGS sequence"/>
</dbReference>
<sequence length="247" mass="27504">MQKSTESSGEEAFARGRWRWRWFVKVEESADGKYRLQRAWEMQGLISPASPPFISLCKTATPKPLVVSIAINFPHNSSPSRTIKNQLFVNSISMASGATVEKATAPKWAQKTITIPAQKRGCHLVTSRILKEIGQDLSEFKCGLAHLFLHHTSASLTINENYDSDVRDDTETFLNRVVPEGMSAPWKHTLEGPDDMPAHIKSSMFGCSLTIPITNGKLNMGTWQGIWLCEHRDAATPRKVVVTLNGI</sequence>
<dbReference type="AlphaFoldDB" id="A0ABD1T049"/>
<evidence type="ECO:0000313" key="1">
    <source>
        <dbReference type="EMBL" id="KAL2506095.1"/>
    </source>
</evidence>
<evidence type="ECO:0000313" key="2">
    <source>
        <dbReference type="Proteomes" id="UP001604336"/>
    </source>
</evidence>
<dbReference type="SUPFAM" id="SSF111038">
    <property type="entry name" value="YjbQ-like"/>
    <property type="match status" value="1"/>
</dbReference>
<dbReference type="InterPro" id="IPR001602">
    <property type="entry name" value="UPF0047_YjbQ-like"/>
</dbReference>
<protein>
    <recommendedName>
        <fullName evidence="3">Secondary thiamine-phosphate synthase enzyme</fullName>
    </recommendedName>
</protein>
<dbReference type="PANTHER" id="PTHR30615">
    <property type="entry name" value="UNCHARACTERIZED PROTEIN YJBQ-RELATED"/>
    <property type="match status" value="1"/>
</dbReference>
<dbReference type="PROSITE" id="PS01314">
    <property type="entry name" value="UPF0047"/>
    <property type="match status" value="1"/>
</dbReference>
<keyword evidence="2" id="KW-1185">Reference proteome</keyword>
<accession>A0ABD1T049</accession>
<evidence type="ECO:0008006" key="3">
    <source>
        <dbReference type="Google" id="ProtNLM"/>
    </source>
</evidence>
<proteinExistence type="predicted"/>
<organism evidence="1 2">
    <name type="scientific">Abeliophyllum distichum</name>
    <dbReference type="NCBI Taxonomy" id="126358"/>
    <lineage>
        <taxon>Eukaryota</taxon>
        <taxon>Viridiplantae</taxon>
        <taxon>Streptophyta</taxon>
        <taxon>Embryophyta</taxon>
        <taxon>Tracheophyta</taxon>
        <taxon>Spermatophyta</taxon>
        <taxon>Magnoliopsida</taxon>
        <taxon>eudicotyledons</taxon>
        <taxon>Gunneridae</taxon>
        <taxon>Pentapetalae</taxon>
        <taxon>asterids</taxon>
        <taxon>lamiids</taxon>
        <taxon>Lamiales</taxon>
        <taxon>Oleaceae</taxon>
        <taxon>Forsythieae</taxon>
        <taxon>Abeliophyllum</taxon>
    </lineage>
</organism>
<name>A0ABD1T049_9LAMI</name>
<reference evidence="2" key="1">
    <citation type="submission" date="2024-07" db="EMBL/GenBank/DDBJ databases">
        <title>Two chromosome-level genome assemblies of Korean endemic species Abeliophyllum distichum and Forsythia ovata (Oleaceae).</title>
        <authorList>
            <person name="Jang H."/>
        </authorList>
    </citation>
    <scope>NUCLEOTIDE SEQUENCE [LARGE SCALE GENOMIC DNA]</scope>
</reference>
<dbReference type="NCBIfam" id="TIGR00149">
    <property type="entry name" value="TIGR00149_YjbQ"/>
    <property type="match status" value="1"/>
</dbReference>
<dbReference type="EMBL" id="JBFOLK010000006">
    <property type="protein sequence ID" value="KAL2506095.1"/>
    <property type="molecule type" value="Genomic_DNA"/>
</dbReference>
<gene>
    <name evidence="1" type="ORF">Adt_21716</name>
</gene>
<dbReference type="FunFam" id="2.60.120.460:FF:000002">
    <property type="entry name" value="Secondary thiamine-phosphate synthase enzyme"/>
    <property type="match status" value="1"/>
</dbReference>
<dbReference type="Pfam" id="PF01894">
    <property type="entry name" value="YjbQ"/>
    <property type="match status" value="1"/>
</dbReference>
<dbReference type="Gene3D" id="2.60.120.460">
    <property type="entry name" value="YjbQ-like"/>
    <property type="match status" value="1"/>
</dbReference>
<dbReference type="InterPro" id="IPR035917">
    <property type="entry name" value="YjbQ-like_sf"/>
</dbReference>
<comment type="caution">
    <text evidence="1">The sequence shown here is derived from an EMBL/GenBank/DDBJ whole genome shotgun (WGS) entry which is preliminary data.</text>
</comment>
<dbReference type="PANTHER" id="PTHR30615:SF16">
    <property type="entry name" value="SECONDARY THIAMINE-PHOSPHATE SYNTHASE ENZYME"/>
    <property type="match status" value="1"/>
</dbReference>